<reference evidence="1" key="1">
    <citation type="submission" date="2020-05" db="UniProtKB">
        <authorList>
            <consortium name="EnsemblMetazoa"/>
        </authorList>
    </citation>
    <scope>IDENTIFICATION</scope>
    <source>
        <strain evidence="1">TTRI</strain>
    </source>
</reference>
<dbReference type="AlphaFoldDB" id="A0A1A9VE00"/>
<proteinExistence type="predicted"/>
<dbReference type="Proteomes" id="UP000078200">
    <property type="component" value="Unassembled WGS sequence"/>
</dbReference>
<name>A0A1A9VE00_GLOAU</name>
<organism evidence="1 2">
    <name type="scientific">Glossina austeni</name>
    <name type="common">Savannah tsetse fly</name>
    <dbReference type="NCBI Taxonomy" id="7395"/>
    <lineage>
        <taxon>Eukaryota</taxon>
        <taxon>Metazoa</taxon>
        <taxon>Ecdysozoa</taxon>
        <taxon>Arthropoda</taxon>
        <taxon>Hexapoda</taxon>
        <taxon>Insecta</taxon>
        <taxon>Pterygota</taxon>
        <taxon>Neoptera</taxon>
        <taxon>Endopterygota</taxon>
        <taxon>Diptera</taxon>
        <taxon>Brachycera</taxon>
        <taxon>Muscomorpha</taxon>
        <taxon>Hippoboscoidea</taxon>
        <taxon>Glossinidae</taxon>
        <taxon>Glossina</taxon>
    </lineage>
</organism>
<protein>
    <submittedName>
        <fullName evidence="1">Uncharacterized protein</fullName>
    </submittedName>
</protein>
<dbReference type="VEuPathDB" id="VectorBase:GAUT034238"/>
<sequence length="96" mass="10793">MLSTKSLATNKRALLAHINFQRKEGGKESCCAAFLGLRDRFLGLFSFFEFATETLIDSALMSAYGDRHAYYGHSSRLICLLAPYILRDFYDQPSSG</sequence>
<keyword evidence="2" id="KW-1185">Reference proteome</keyword>
<evidence type="ECO:0000313" key="2">
    <source>
        <dbReference type="Proteomes" id="UP000078200"/>
    </source>
</evidence>
<dbReference type="EnsemblMetazoa" id="GAUT034238-RA">
    <property type="protein sequence ID" value="GAUT034238-PA"/>
    <property type="gene ID" value="GAUT034238"/>
</dbReference>
<accession>A0A1A9VE00</accession>
<evidence type="ECO:0000313" key="1">
    <source>
        <dbReference type="EnsemblMetazoa" id="GAUT034238-PA"/>
    </source>
</evidence>